<evidence type="ECO:0000259" key="6">
    <source>
        <dbReference type="Pfam" id="PF08245"/>
    </source>
</evidence>
<reference evidence="7 8" key="1">
    <citation type="journal article" date="2015" name="Nature">
        <title>rRNA introns, odd ribosomes, and small enigmatic genomes across a large radiation of phyla.</title>
        <authorList>
            <person name="Brown C.T."/>
            <person name="Hug L.A."/>
            <person name="Thomas B.C."/>
            <person name="Sharon I."/>
            <person name="Castelle C.J."/>
            <person name="Singh A."/>
            <person name="Wilkins M.J."/>
            <person name="Williams K.H."/>
            <person name="Banfield J.F."/>
        </authorList>
    </citation>
    <scope>NUCLEOTIDE SEQUENCE [LARGE SCALE GENOMIC DNA]</scope>
</reference>
<keyword evidence="2" id="KW-0547">Nucleotide-binding</keyword>
<dbReference type="InterPro" id="IPR013221">
    <property type="entry name" value="Mur_ligase_cen"/>
</dbReference>
<keyword evidence="1 7" id="KW-0436">Ligase</keyword>
<dbReference type="PANTHER" id="PTHR43024:SF1">
    <property type="entry name" value="UDP-N-ACETYLMURAMOYL-TRIPEPTIDE--D-ALANYL-D-ALANINE LIGASE"/>
    <property type="match status" value="1"/>
</dbReference>
<name>A0A0G0DVC8_9BACT</name>
<dbReference type="InterPro" id="IPR036565">
    <property type="entry name" value="Mur-like_cat_sf"/>
</dbReference>
<feature type="transmembrane region" description="Helical" evidence="4">
    <location>
        <begin position="7"/>
        <end position="27"/>
    </location>
</feature>
<dbReference type="InterPro" id="IPR036615">
    <property type="entry name" value="Mur_ligase_C_dom_sf"/>
</dbReference>
<dbReference type="InterPro" id="IPR004101">
    <property type="entry name" value="Mur_ligase_C"/>
</dbReference>
<keyword evidence="4" id="KW-1133">Transmembrane helix</keyword>
<dbReference type="Gene3D" id="3.40.1190.10">
    <property type="entry name" value="Mur-like, catalytic domain"/>
    <property type="match status" value="1"/>
</dbReference>
<organism evidence="7 8">
    <name type="scientific">Candidatus Roizmanbacteria bacterium GW2011_GWC2_35_12</name>
    <dbReference type="NCBI Taxonomy" id="1618485"/>
    <lineage>
        <taxon>Bacteria</taxon>
        <taxon>Candidatus Roizmaniibacteriota</taxon>
    </lineage>
</organism>
<dbReference type="GO" id="GO:0016881">
    <property type="term" value="F:acid-amino acid ligase activity"/>
    <property type="evidence" value="ECO:0007669"/>
    <property type="project" value="InterPro"/>
</dbReference>
<gene>
    <name evidence="7" type="ORF">UR63_C0025G0002</name>
</gene>
<dbReference type="PANTHER" id="PTHR43024">
    <property type="entry name" value="UDP-N-ACETYLMURAMOYL-TRIPEPTIDE--D-ALANYL-D-ALANINE LIGASE"/>
    <property type="match status" value="1"/>
</dbReference>
<comment type="caution">
    <text evidence="7">The sequence shown here is derived from an EMBL/GenBank/DDBJ whole genome shotgun (WGS) entry which is preliminary data.</text>
</comment>
<evidence type="ECO:0000256" key="1">
    <source>
        <dbReference type="ARBA" id="ARBA00022598"/>
    </source>
</evidence>
<dbReference type="GO" id="GO:0005524">
    <property type="term" value="F:ATP binding"/>
    <property type="evidence" value="ECO:0007669"/>
    <property type="project" value="UniProtKB-KW"/>
</dbReference>
<dbReference type="InterPro" id="IPR051046">
    <property type="entry name" value="MurCDEF_CellWall_CoF430Synth"/>
</dbReference>
<dbReference type="SUPFAM" id="SSF53623">
    <property type="entry name" value="MurD-like peptide ligases, catalytic domain"/>
    <property type="match status" value="1"/>
</dbReference>
<dbReference type="Pfam" id="PF08245">
    <property type="entry name" value="Mur_ligase_M"/>
    <property type="match status" value="1"/>
</dbReference>
<dbReference type="Pfam" id="PF02875">
    <property type="entry name" value="Mur_ligase_C"/>
    <property type="match status" value="1"/>
</dbReference>
<keyword evidence="3" id="KW-0067">ATP-binding</keyword>
<dbReference type="SUPFAM" id="SSF53244">
    <property type="entry name" value="MurD-like peptide ligases, peptide-binding domain"/>
    <property type="match status" value="1"/>
</dbReference>
<accession>A0A0G0DVC8</accession>
<keyword evidence="4" id="KW-0812">Transmembrane</keyword>
<evidence type="ECO:0000313" key="8">
    <source>
        <dbReference type="Proteomes" id="UP000034127"/>
    </source>
</evidence>
<evidence type="ECO:0000256" key="4">
    <source>
        <dbReference type="SAM" id="Phobius"/>
    </source>
</evidence>
<feature type="domain" description="Mur ligase C-terminal" evidence="5">
    <location>
        <begin position="301"/>
        <end position="419"/>
    </location>
</feature>
<dbReference type="EMBL" id="LBPX01000025">
    <property type="protein sequence ID" value="KKP66995.1"/>
    <property type="molecule type" value="Genomic_DNA"/>
</dbReference>
<proteinExistence type="predicted"/>
<dbReference type="AlphaFoldDB" id="A0A0G0DVC8"/>
<dbReference type="PATRIC" id="fig|1618485.3.peg.672"/>
<evidence type="ECO:0000256" key="2">
    <source>
        <dbReference type="ARBA" id="ARBA00022741"/>
    </source>
</evidence>
<protein>
    <submittedName>
        <fullName evidence="7">UDP-N-acetylmuramoyl-tripeptide-D-alanyl-D-alanine ligase</fullName>
    </submittedName>
</protein>
<feature type="domain" description="Mur ligase central" evidence="6">
    <location>
        <begin position="36"/>
        <end position="246"/>
    </location>
</feature>
<evidence type="ECO:0000313" key="7">
    <source>
        <dbReference type="EMBL" id="KKP66995.1"/>
    </source>
</evidence>
<evidence type="ECO:0000256" key="3">
    <source>
        <dbReference type="ARBA" id="ARBA00022840"/>
    </source>
</evidence>
<keyword evidence="4" id="KW-0472">Membrane</keyword>
<sequence length="462" mass="53135">MFGKVRNFFVWGLLYYLRFFAWVALFLNRPKKIIGITGSVGKSSARNAVDAILRDHFKTMVVKQGNSETGVPLGILGINPGNYTFFDWLRIIFTCPFKIDNLKGSEYLIVEMGIDSPLPPKNMDYLLTIIKPDIAVVLNVYPVHTAQFDVLFKTIKNKVKKSKMILEKIIEEKMKLITVGKPEIGIYNYNLKSASFVKAMEGKQNSNLISFGKESNSDLVMLNHKVDLQKTNFEFLFKKENRQFNLEINNYILPEGYGEVFAASILVGLELGLTIEQIIFGLQKYFSLPASRGSLFKGLKSTLIIDSSYNASREAVINFIDLTSDLSKQEKRPLVFVLGDMRELGDEAREEHMKIVERIIEKKPNRVILTGPLTKKYILPVLKKRFRKTVKVKWLKTSILAGEFLKRHLPYRGIILFKGSQNEIFLEEAVKKILKNKEDFKKLCRQNDFWLSKKRKFFLGNV</sequence>
<dbReference type="Gene3D" id="3.90.190.20">
    <property type="entry name" value="Mur ligase, C-terminal domain"/>
    <property type="match status" value="1"/>
</dbReference>
<dbReference type="Proteomes" id="UP000034127">
    <property type="component" value="Unassembled WGS sequence"/>
</dbReference>
<evidence type="ECO:0000259" key="5">
    <source>
        <dbReference type="Pfam" id="PF02875"/>
    </source>
</evidence>